<name>A0A0F9P187_9ZZZZ</name>
<dbReference type="EMBL" id="LAZR01002941">
    <property type="protein sequence ID" value="KKN23764.1"/>
    <property type="molecule type" value="Genomic_DNA"/>
</dbReference>
<protein>
    <recommendedName>
        <fullName evidence="4">Bacteriophage Mu GpT domain-containing protein</fullName>
    </recommendedName>
</protein>
<evidence type="ECO:0008006" key="4">
    <source>
        <dbReference type="Google" id="ProtNLM"/>
    </source>
</evidence>
<dbReference type="AlphaFoldDB" id="A0A0F9P187"/>
<dbReference type="NCBIfam" id="TIGR01554">
    <property type="entry name" value="major_cap_HK97"/>
    <property type="match status" value="1"/>
</dbReference>
<feature type="non-terminal residue" evidence="3">
    <location>
        <position position="1"/>
    </location>
</feature>
<reference evidence="3" key="1">
    <citation type="journal article" date="2015" name="Nature">
        <title>Complex archaea that bridge the gap between prokaryotes and eukaryotes.</title>
        <authorList>
            <person name="Spang A."/>
            <person name="Saw J.H."/>
            <person name="Jorgensen S.L."/>
            <person name="Zaremba-Niedzwiedzka K."/>
            <person name="Martijn J."/>
            <person name="Lind A.E."/>
            <person name="van Eijk R."/>
            <person name="Schleper C."/>
            <person name="Guy L."/>
            <person name="Ettema T.J."/>
        </authorList>
    </citation>
    <scope>NUCLEOTIDE SEQUENCE</scope>
</reference>
<accession>A0A0F9P187</accession>
<evidence type="ECO:0000256" key="1">
    <source>
        <dbReference type="ARBA" id="ARBA00004328"/>
    </source>
</evidence>
<keyword evidence="2" id="KW-0946">Virion</keyword>
<organism evidence="3">
    <name type="scientific">marine sediment metagenome</name>
    <dbReference type="NCBI Taxonomy" id="412755"/>
    <lineage>
        <taxon>unclassified sequences</taxon>
        <taxon>metagenomes</taxon>
        <taxon>ecological metagenomes</taxon>
    </lineage>
</organism>
<comment type="subcellular location">
    <subcellularLocation>
        <location evidence="1">Virion</location>
    </subcellularLocation>
</comment>
<proteinExistence type="predicted"/>
<evidence type="ECO:0000256" key="2">
    <source>
        <dbReference type="ARBA" id="ARBA00022844"/>
    </source>
</evidence>
<dbReference type="SUPFAM" id="SSF56563">
    <property type="entry name" value="Major capsid protein gp5"/>
    <property type="match status" value="1"/>
</dbReference>
<sequence>DFHAVEEMYERGDLDFAGYKRGIANVRAMDTAESGFGSQLIGNQYVSTLWAGAKVQSRIFDLVPQFTMTHPTAFLPVGADPPVMSFVTEKQTATIGEGYTTTKTGSNRVQVDAKKFLIRQIWSEEMDEDSIIPFLPFLTDMAQRSIAEYSDRAVLNGDTETGGTGNINKDDGAPGSTQYYLAFNGLRRVGLVDNTGNGTNHSNASITWDALIDLRKLMLDATYFNDWGHPNNPADLVYLVNPALGDELVKLDEVISMDKYGSNATVLTGELANVARHPVTTTIGMALTESDGFVNDSPSQNRSTAVLFNRNGFTIGMRRSLKIAAEPIIESDQAQIVYSLRMGLGRFTHTGAASGIEAAAVLFNVA</sequence>
<dbReference type="GO" id="GO:0044423">
    <property type="term" value="C:virion component"/>
    <property type="evidence" value="ECO:0007669"/>
    <property type="project" value="UniProtKB-KW"/>
</dbReference>
<gene>
    <name evidence="3" type="ORF">LCGC14_0901560</name>
</gene>
<dbReference type="InterPro" id="IPR024455">
    <property type="entry name" value="Phage_capsid"/>
</dbReference>
<evidence type="ECO:0000313" key="3">
    <source>
        <dbReference type="EMBL" id="KKN23764.1"/>
    </source>
</evidence>
<comment type="caution">
    <text evidence="3">The sequence shown here is derived from an EMBL/GenBank/DDBJ whole genome shotgun (WGS) entry which is preliminary data.</text>
</comment>